<feature type="chain" id="PRO_5040223230" description="VWFC domain-containing protein" evidence="1">
    <location>
        <begin position="26"/>
        <end position="727"/>
    </location>
</feature>
<accession>A0A9Q0YGJ4</accession>
<dbReference type="EMBL" id="JAIZAY010000023">
    <property type="protein sequence ID" value="KAJ8019767.1"/>
    <property type="molecule type" value="Genomic_DNA"/>
</dbReference>
<dbReference type="PANTHER" id="PTHR46439:SF3">
    <property type="entry name" value="RE54525P"/>
    <property type="match status" value="1"/>
</dbReference>
<keyword evidence="1" id="KW-0732">Signal</keyword>
<evidence type="ECO:0000256" key="1">
    <source>
        <dbReference type="SAM" id="SignalP"/>
    </source>
</evidence>
<comment type="caution">
    <text evidence="3">The sequence shown here is derived from an EMBL/GenBank/DDBJ whole genome shotgun (WGS) entry which is preliminary data.</text>
</comment>
<organism evidence="3 4">
    <name type="scientific">Holothuria leucospilota</name>
    <name type="common">Black long sea cucumber</name>
    <name type="synonym">Mertensiothuria leucospilota</name>
    <dbReference type="NCBI Taxonomy" id="206669"/>
    <lineage>
        <taxon>Eukaryota</taxon>
        <taxon>Metazoa</taxon>
        <taxon>Echinodermata</taxon>
        <taxon>Eleutherozoa</taxon>
        <taxon>Echinozoa</taxon>
        <taxon>Holothuroidea</taxon>
        <taxon>Aspidochirotacea</taxon>
        <taxon>Aspidochirotida</taxon>
        <taxon>Holothuriidae</taxon>
        <taxon>Holothuria</taxon>
    </lineage>
</organism>
<dbReference type="SUPFAM" id="SSF57603">
    <property type="entry name" value="FnI-like domain"/>
    <property type="match status" value="1"/>
</dbReference>
<dbReference type="OrthoDB" id="9829321at2759"/>
<evidence type="ECO:0000259" key="2">
    <source>
        <dbReference type="PROSITE" id="PS50184"/>
    </source>
</evidence>
<dbReference type="Proteomes" id="UP001152320">
    <property type="component" value="Chromosome 23"/>
</dbReference>
<protein>
    <recommendedName>
        <fullName evidence="2">VWFC domain-containing protein</fullName>
    </recommendedName>
</protein>
<feature type="signal peptide" evidence="1">
    <location>
        <begin position="1"/>
        <end position="25"/>
    </location>
</feature>
<dbReference type="PROSITE" id="PS51257">
    <property type="entry name" value="PROKAR_LIPOPROTEIN"/>
    <property type="match status" value="1"/>
</dbReference>
<dbReference type="InterPro" id="IPR001007">
    <property type="entry name" value="VWF_dom"/>
</dbReference>
<dbReference type="PROSITE" id="PS01208">
    <property type="entry name" value="VWFC_1"/>
    <property type="match status" value="1"/>
</dbReference>
<dbReference type="InterPro" id="IPR052624">
    <property type="entry name" value="CRIM1"/>
</dbReference>
<dbReference type="PANTHER" id="PTHR46439">
    <property type="entry name" value="CYSTEINE-RICH MOTOR NEURON 1 PROTEIN"/>
    <property type="match status" value="1"/>
</dbReference>
<name>A0A9Q0YGJ4_HOLLE</name>
<feature type="domain" description="VWFC" evidence="2">
    <location>
        <begin position="53"/>
        <end position="113"/>
    </location>
</feature>
<reference evidence="3" key="1">
    <citation type="submission" date="2021-10" db="EMBL/GenBank/DDBJ databases">
        <title>Tropical sea cucumber genome reveals ecological adaptation and Cuvierian tubules defense mechanism.</title>
        <authorList>
            <person name="Chen T."/>
        </authorList>
    </citation>
    <scope>NUCLEOTIDE SEQUENCE</scope>
    <source>
        <strain evidence="3">Nanhai2018</strain>
        <tissue evidence="3">Muscle</tissue>
    </source>
</reference>
<dbReference type="SMART" id="SM00214">
    <property type="entry name" value="VWC"/>
    <property type="match status" value="1"/>
</dbReference>
<proteinExistence type="predicted"/>
<evidence type="ECO:0000313" key="3">
    <source>
        <dbReference type="EMBL" id="KAJ8019767.1"/>
    </source>
</evidence>
<keyword evidence="4" id="KW-1185">Reference proteome</keyword>
<dbReference type="PROSITE" id="PS50184">
    <property type="entry name" value="VWFC_2"/>
    <property type="match status" value="1"/>
</dbReference>
<sequence>MERRSRATLLILSVLLVGCLSFAQAQEDGSLSPDESFSASVLESSSLDITDRNPCSFRGQFLEHKQSITLDPCTECTCKNGTTTCEIESCPSEAGCEPGEIVIIEEECCPQCPYKMYVEDTNNLYAETFEFSEGSSKKIRFDLDIVVDRKLTSRWVRGENLWKLTAWVSPNEDGSGPRFSEQDNIFNEKDAAQEYSKPSYPPWEWSKLRYTMTFTGGSCADYRYFCVQFGQADDPQPTYDLDFTFQAVDNEVERLIDCVPLGECKGLKALDLDWTIEAEDPVFGQTTPVTLDVDVRFDPESANKKGEGLWRVGLFGSANEDGSGARFSEISQTLTEDEASTPKKGIKLPIEGIEADFEIGSIGCIEEASYVCVEFAQGDNPDPPFTMTIEYARQGGAELDSMILCKPQECSARAIFSTLVPDLTGQFPVIENRRNTIQMNLDAITDKDLSTVVPGESLWELGTFFNARPNGKGRRIQEQTQILNPFQQDQDLMLDENLVFNGIDFETDLTGLVCSDVPYICFELKKNEDASLNYVFGTNPTQDPFVECIDFTKYCKGVIYQGIIWDRRIPDHRPGDPVPLTINAAIEVDPVSRGLSGDGLYEMSVFVASDQDGSDRQTPSFDQVLTPGQMSTKLPAGGPLVINGIMTPPLIAEQLGCAEMRYLCVEFRKGPRANPDYTAEFTQSETEIGSADDNVVFKKNSLIQCREENCPEIPKVCHGPSLDLFAT</sequence>
<dbReference type="Gene3D" id="6.20.200.20">
    <property type="match status" value="1"/>
</dbReference>
<dbReference type="AlphaFoldDB" id="A0A9Q0YGJ4"/>
<dbReference type="Pfam" id="PF00093">
    <property type="entry name" value="VWC"/>
    <property type="match status" value="1"/>
</dbReference>
<gene>
    <name evidence="3" type="ORF">HOLleu_41489</name>
</gene>
<evidence type="ECO:0000313" key="4">
    <source>
        <dbReference type="Proteomes" id="UP001152320"/>
    </source>
</evidence>